<evidence type="ECO:0000256" key="7">
    <source>
        <dbReference type="ARBA" id="ARBA00023242"/>
    </source>
</evidence>
<reference evidence="9 10" key="1">
    <citation type="submission" date="2014-04" db="EMBL/GenBank/DDBJ databases">
        <authorList>
            <consortium name="DOE Joint Genome Institute"/>
            <person name="Kuo A."/>
            <person name="Girlanda M."/>
            <person name="Perotto S."/>
            <person name="Kohler A."/>
            <person name="Nagy L.G."/>
            <person name="Floudas D."/>
            <person name="Copeland A."/>
            <person name="Barry K.W."/>
            <person name="Cichocki N."/>
            <person name="Veneault-Fourrey C."/>
            <person name="LaButti K."/>
            <person name="Lindquist E.A."/>
            <person name="Lipzen A."/>
            <person name="Lundell T."/>
            <person name="Morin E."/>
            <person name="Murat C."/>
            <person name="Sun H."/>
            <person name="Tunlid A."/>
            <person name="Henrissat B."/>
            <person name="Grigoriev I.V."/>
            <person name="Hibbett D.S."/>
            <person name="Martin F."/>
            <person name="Nordberg H.P."/>
            <person name="Cantor M.N."/>
            <person name="Hua S.X."/>
        </authorList>
    </citation>
    <scope>NUCLEOTIDE SEQUENCE [LARGE SCALE GENOMIC DNA]</scope>
    <source>
        <strain evidence="9 10">MUT 4182</strain>
    </source>
</reference>
<dbReference type="GO" id="GO:0005634">
    <property type="term" value="C:nucleus"/>
    <property type="evidence" value="ECO:0007669"/>
    <property type="project" value="UniProtKB-SubCell"/>
</dbReference>
<keyword evidence="7" id="KW-0539">Nucleus</keyword>
<evidence type="ECO:0000256" key="2">
    <source>
        <dbReference type="ARBA" id="ARBA00022723"/>
    </source>
</evidence>
<feature type="compositionally biased region" description="Acidic residues" evidence="8">
    <location>
        <begin position="385"/>
        <end position="400"/>
    </location>
</feature>
<dbReference type="CDD" id="cd00067">
    <property type="entry name" value="GAL4"/>
    <property type="match status" value="1"/>
</dbReference>
<proteinExistence type="predicted"/>
<gene>
    <name evidence="9" type="ORF">M407DRAFT_25116</name>
</gene>
<evidence type="ECO:0008006" key="11">
    <source>
        <dbReference type="Google" id="ProtNLM"/>
    </source>
</evidence>
<evidence type="ECO:0000256" key="3">
    <source>
        <dbReference type="ARBA" id="ARBA00022833"/>
    </source>
</evidence>
<keyword evidence="3" id="KW-0862">Zinc</keyword>
<evidence type="ECO:0000256" key="8">
    <source>
        <dbReference type="SAM" id="MobiDB-lite"/>
    </source>
</evidence>
<dbReference type="SUPFAM" id="SSF57701">
    <property type="entry name" value="Zn2/Cys6 DNA-binding domain"/>
    <property type="match status" value="1"/>
</dbReference>
<keyword evidence="5" id="KW-0238">DNA-binding</keyword>
<feature type="region of interest" description="Disordered" evidence="8">
    <location>
        <begin position="1"/>
        <end position="35"/>
    </location>
</feature>
<reference evidence="10" key="2">
    <citation type="submission" date="2015-01" db="EMBL/GenBank/DDBJ databases">
        <title>Evolutionary Origins and Diversification of the Mycorrhizal Mutualists.</title>
        <authorList>
            <consortium name="DOE Joint Genome Institute"/>
            <consortium name="Mycorrhizal Genomics Consortium"/>
            <person name="Kohler A."/>
            <person name="Kuo A."/>
            <person name="Nagy L.G."/>
            <person name="Floudas D."/>
            <person name="Copeland A."/>
            <person name="Barry K.W."/>
            <person name="Cichocki N."/>
            <person name="Veneault-Fourrey C."/>
            <person name="LaButti K."/>
            <person name="Lindquist E.A."/>
            <person name="Lipzen A."/>
            <person name="Lundell T."/>
            <person name="Morin E."/>
            <person name="Murat C."/>
            <person name="Riley R."/>
            <person name="Ohm R."/>
            <person name="Sun H."/>
            <person name="Tunlid A."/>
            <person name="Henrissat B."/>
            <person name="Grigoriev I.V."/>
            <person name="Hibbett D.S."/>
            <person name="Martin F."/>
        </authorList>
    </citation>
    <scope>NUCLEOTIDE SEQUENCE [LARGE SCALE GENOMIC DNA]</scope>
    <source>
        <strain evidence="10">MUT 4182</strain>
    </source>
</reference>
<feature type="region of interest" description="Disordered" evidence="8">
    <location>
        <begin position="178"/>
        <end position="400"/>
    </location>
</feature>
<accession>A0A0C3LVV7</accession>
<dbReference type="STRING" id="1051891.A0A0C3LVV7"/>
<evidence type="ECO:0000256" key="5">
    <source>
        <dbReference type="ARBA" id="ARBA00023125"/>
    </source>
</evidence>
<keyword evidence="2" id="KW-0479">Metal-binding</keyword>
<keyword evidence="10" id="KW-1185">Reference proteome</keyword>
<feature type="non-terminal residue" evidence="9">
    <location>
        <position position="400"/>
    </location>
</feature>
<dbReference type="Gene3D" id="4.10.240.10">
    <property type="entry name" value="Zn(2)-C6 fungal-type DNA-binding domain"/>
    <property type="match status" value="1"/>
</dbReference>
<dbReference type="Proteomes" id="UP000054248">
    <property type="component" value="Unassembled WGS sequence"/>
</dbReference>
<protein>
    <recommendedName>
        <fullName evidence="11">Zn(2)-C6 fungal-type domain-containing protein</fullName>
    </recommendedName>
</protein>
<dbReference type="GO" id="GO:0000981">
    <property type="term" value="F:DNA-binding transcription factor activity, RNA polymerase II-specific"/>
    <property type="evidence" value="ECO:0007669"/>
    <property type="project" value="InterPro"/>
</dbReference>
<dbReference type="HOGENOM" id="CLU_689964_0_0_1"/>
<dbReference type="InterPro" id="IPR051615">
    <property type="entry name" value="Transcr_Regulatory_Elem"/>
</dbReference>
<dbReference type="PANTHER" id="PTHR31313:SF78">
    <property type="entry name" value="TRANSCRIPTION FACTOR DOMAIN-CONTAINING PROTEIN"/>
    <property type="match status" value="1"/>
</dbReference>
<keyword evidence="6" id="KW-0804">Transcription</keyword>
<dbReference type="PANTHER" id="PTHR31313">
    <property type="entry name" value="TY1 ENHANCER ACTIVATOR"/>
    <property type="match status" value="1"/>
</dbReference>
<feature type="compositionally biased region" description="Acidic residues" evidence="8">
    <location>
        <begin position="1"/>
        <end position="13"/>
    </location>
</feature>
<keyword evidence="4" id="KW-0805">Transcription regulation</keyword>
<sequence length="400" mass="43003">MTYTSDEYDENDDVRELNSIPLPPMASGRGSNAERMIRRRSSKACDGCRKAKCKCERTPEAITNGDPCRNCVLLGQGAYYRVFQDQKTSLTRGNSAFGAGARVCPSHFLECTFLGPSRKRGPPKGYIDALESKLHQMEALLGTIITSDDVRARTLVYDLSQDPLAREIIQRVDETPFGTRGRKQAAANRELYGRSSGLGMSNKRRDSAGGLRGSPGEGESRFGFSGPPHEWQDGLTNLLNARPHERHHSNGSSSNGGNKFSDAVSSAPGPAPSLGSTTGTDSPHSGFSAGLNLDETKPAVHSNYAFDPVNPYQRRRIGTPSSPPLNLITARGLGNPVPLSSSSTSSFNHHAPPARTRSSKSLAGEYAGSHANTPPMMQYRGSPYGDEESDSDASDLADNV</sequence>
<comment type="subcellular location">
    <subcellularLocation>
        <location evidence="1">Nucleus</location>
    </subcellularLocation>
</comment>
<evidence type="ECO:0000256" key="6">
    <source>
        <dbReference type="ARBA" id="ARBA00023163"/>
    </source>
</evidence>
<feature type="compositionally biased region" description="Low complexity" evidence="8">
    <location>
        <begin position="250"/>
        <end position="276"/>
    </location>
</feature>
<dbReference type="AlphaFoldDB" id="A0A0C3LVV7"/>
<evidence type="ECO:0000256" key="1">
    <source>
        <dbReference type="ARBA" id="ARBA00004123"/>
    </source>
</evidence>
<name>A0A0C3LVV7_9AGAM</name>
<dbReference type="OrthoDB" id="2123952at2759"/>
<dbReference type="EMBL" id="KN823040">
    <property type="protein sequence ID" value="KIO25517.1"/>
    <property type="molecule type" value="Genomic_DNA"/>
</dbReference>
<dbReference type="InterPro" id="IPR036864">
    <property type="entry name" value="Zn2-C6_fun-type_DNA-bd_sf"/>
</dbReference>
<dbReference type="GO" id="GO:0003677">
    <property type="term" value="F:DNA binding"/>
    <property type="evidence" value="ECO:0007669"/>
    <property type="project" value="UniProtKB-KW"/>
</dbReference>
<evidence type="ECO:0000313" key="9">
    <source>
        <dbReference type="EMBL" id="KIO25517.1"/>
    </source>
</evidence>
<dbReference type="GO" id="GO:0008270">
    <property type="term" value="F:zinc ion binding"/>
    <property type="evidence" value="ECO:0007669"/>
    <property type="project" value="InterPro"/>
</dbReference>
<evidence type="ECO:0000313" key="10">
    <source>
        <dbReference type="Proteomes" id="UP000054248"/>
    </source>
</evidence>
<organism evidence="9 10">
    <name type="scientific">Tulasnella calospora MUT 4182</name>
    <dbReference type="NCBI Taxonomy" id="1051891"/>
    <lineage>
        <taxon>Eukaryota</taxon>
        <taxon>Fungi</taxon>
        <taxon>Dikarya</taxon>
        <taxon>Basidiomycota</taxon>
        <taxon>Agaricomycotina</taxon>
        <taxon>Agaricomycetes</taxon>
        <taxon>Cantharellales</taxon>
        <taxon>Tulasnellaceae</taxon>
        <taxon>Tulasnella</taxon>
    </lineage>
</organism>
<evidence type="ECO:0000256" key="4">
    <source>
        <dbReference type="ARBA" id="ARBA00023015"/>
    </source>
</evidence>
<dbReference type="InterPro" id="IPR001138">
    <property type="entry name" value="Zn2Cys6_DnaBD"/>
</dbReference>